<dbReference type="GO" id="GO:1902670">
    <property type="term" value="F:carbon dioxide binding"/>
    <property type="evidence" value="ECO:0007669"/>
    <property type="project" value="TreeGrafter"/>
</dbReference>
<evidence type="ECO:0000313" key="2">
    <source>
        <dbReference type="EMBL" id="RDU72245.1"/>
    </source>
</evidence>
<dbReference type="EMBL" id="NXLV01000001">
    <property type="protein sequence ID" value="RDU72245.1"/>
    <property type="molecule type" value="Genomic_DNA"/>
</dbReference>
<dbReference type="InterPro" id="IPR001109">
    <property type="entry name" value="Hydrogenase_HupF/HypC"/>
</dbReference>
<evidence type="ECO:0000256" key="1">
    <source>
        <dbReference type="ARBA" id="ARBA00006018"/>
    </source>
</evidence>
<dbReference type="AlphaFoldDB" id="A0A3D8J527"/>
<dbReference type="SUPFAM" id="SSF159127">
    <property type="entry name" value="HupF/HypC-like"/>
    <property type="match status" value="1"/>
</dbReference>
<dbReference type="PANTHER" id="PTHR35177:SF2">
    <property type="entry name" value="HYDROGENASE MATURATION FACTOR HYBG"/>
    <property type="match status" value="1"/>
</dbReference>
<dbReference type="FunFam" id="2.30.30.140:FF:000022">
    <property type="entry name" value="Hydrogenase assembly chaperone HybG"/>
    <property type="match status" value="1"/>
</dbReference>
<proteinExistence type="inferred from homology"/>
<comment type="caution">
    <text evidence="2">The sequence shown here is derived from an EMBL/GenBank/DDBJ whole genome shotgun (WGS) entry which is preliminary data.</text>
</comment>
<evidence type="ECO:0008006" key="4">
    <source>
        <dbReference type="Google" id="ProtNLM"/>
    </source>
</evidence>
<dbReference type="PANTHER" id="PTHR35177">
    <property type="entry name" value="HYDROGENASE MATURATION FACTOR HYBG"/>
    <property type="match status" value="1"/>
</dbReference>
<gene>
    <name evidence="2" type="ORF">CQA58_01170</name>
</gene>
<dbReference type="NCBIfam" id="TIGR00074">
    <property type="entry name" value="hypC_hupF"/>
    <property type="match status" value="1"/>
</dbReference>
<comment type="similarity">
    <text evidence="1">Belongs to the HupF/HypC family.</text>
</comment>
<dbReference type="Pfam" id="PF01455">
    <property type="entry name" value="HupF_HypC"/>
    <property type="match status" value="1"/>
</dbReference>
<dbReference type="GO" id="GO:0005506">
    <property type="term" value="F:iron ion binding"/>
    <property type="evidence" value="ECO:0007669"/>
    <property type="project" value="TreeGrafter"/>
</dbReference>
<dbReference type="PRINTS" id="PR00445">
    <property type="entry name" value="HUPFHYPC"/>
</dbReference>
<evidence type="ECO:0000313" key="3">
    <source>
        <dbReference type="Proteomes" id="UP000257045"/>
    </source>
</evidence>
<protein>
    <recommendedName>
        <fullName evidence="4">Hydrogenase assembly protein HupF</fullName>
    </recommendedName>
</protein>
<dbReference type="Proteomes" id="UP000257045">
    <property type="component" value="Unassembled WGS sequence"/>
</dbReference>
<reference evidence="2 3" key="1">
    <citation type="submission" date="2018-04" db="EMBL/GenBank/DDBJ databases">
        <title>Novel Campyloabacter and Helicobacter Species and Strains.</title>
        <authorList>
            <person name="Mannion A.J."/>
            <person name="Shen Z."/>
            <person name="Fox J.G."/>
        </authorList>
    </citation>
    <scope>NUCLEOTIDE SEQUENCE [LARGE SCALE GENOMIC DNA]</scope>
    <source>
        <strain evidence="2 3">MIT 04-9366</strain>
    </source>
</reference>
<dbReference type="Gene3D" id="2.30.30.140">
    <property type="match status" value="1"/>
</dbReference>
<name>A0A3D8J527_9HELI</name>
<accession>A0A3D8J527</accession>
<organism evidence="2 3">
    <name type="scientific">Helicobacter brantae</name>
    <dbReference type="NCBI Taxonomy" id="375927"/>
    <lineage>
        <taxon>Bacteria</taxon>
        <taxon>Pseudomonadati</taxon>
        <taxon>Campylobacterota</taxon>
        <taxon>Epsilonproteobacteria</taxon>
        <taxon>Campylobacterales</taxon>
        <taxon>Helicobacteraceae</taxon>
        <taxon>Helicobacter</taxon>
    </lineage>
</organism>
<dbReference type="OrthoDB" id="9806017at2"/>
<dbReference type="GO" id="GO:0051604">
    <property type="term" value="P:protein maturation"/>
    <property type="evidence" value="ECO:0007669"/>
    <property type="project" value="TreeGrafter"/>
</dbReference>
<dbReference type="RefSeq" id="WP_115568875.1">
    <property type="nucleotide sequence ID" value="NZ_NXLV01000001.1"/>
</dbReference>
<sequence length="81" mass="9187">MCLSIPSQVVSINKKEKTCIVDTMGTQREVSLDILQDEIEVGDYVLIHIGYAMNKISKEHALESLELYKQIVDSMQEEENA</sequence>
<keyword evidence="3" id="KW-1185">Reference proteome</keyword>